<dbReference type="GO" id="GO:0046872">
    <property type="term" value="F:metal ion binding"/>
    <property type="evidence" value="ECO:0007669"/>
    <property type="project" value="UniProtKB-KW"/>
</dbReference>
<evidence type="ECO:0000313" key="7">
    <source>
        <dbReference type="Proteomes" id="UP000219467"/>
    </source>
</evidence>
<dbReference type="Gene3D" id="1.10.760.10">
    <property type="entry name" value="Cytochrome c-like domain"/>
    <property type="match status" value="2"/>
</dbReference>
<dbReference type="SUPFAM" id="SSF46626">
    <property type="entry name" value="Cytochrome c"/>
    <property type="match status" value="3"/>
</dbReference>
<evidence type="ECO:0000259" key="5">
    <source>
        <dbReference type="PROSITE" id="PS51007"/>
    </source>
</evidence>
<dbReference type="GO" id="GO:0020037">
    <property type="term" value="F:heme binding"/>
    <property type="evidence" value="ECO:0007669"/>
    <property type="project" value="InterPro"/>
</dbReference>
<organism evidence="6 7">
    <name type="scientific">Cereibacter ovatus</name>
    <dbReference type="NCBI Taxonomy" id="439529"/>
    <lineage>
        <taxon>Bacteria</taxon>
        <taxon>Pseudomonadati</taxon>
        <taxon>Pseudomonadota</taxon>
        <taxon>Alphaproteobacteria</taxon>
        <taxon>Rhodobacterales</taxon>
        <taxon>Paracoccaceae</taxon>
        <taxon>Cereibacter</taxon>
    </lineage>
</organism>
<dbReference type="OrthoDB" id="9811281at2"/>
<keyword evidence="7" id="KW-1185">Reference proteome</keyword>
<name>A0A285CVP1_9RHOB</name>
<dbReference type="PANTHER" id="PTHR35008:SF8">
    <property type="entry name" value="ALCOHOL DEHYDROGENASE CYTOCHROME C SUBUNIT"/>
    <property type="match status" value="1"/>
</dbReference>
<dbReference type="RefSeq" id="WP_097030654.1">
    <property type="nucleotide sequence ID" value="NZ_OAOQ01000008.1"/>
</dbReference>
<dbReference type="PROSITE" id="PS51007">
    <property type="entry name" value="CYTC"/>
    <property type="match status" value="2"/>
</dbReference>
<dbReference type="AlphaFoldDB" id="A0A285CVP1"/>
<evidence type="ECO:0000256" key="4">
    <source>
        <dbReference type="PROSITE-ProRule" id="PRU00433"/>
    </source>
</evidence>
<gene>
    <name evidence="6" type="ORF">SAMN05878503_10871</name>
</gene>
<evidence type="ECO:0000256" key="2">
    <source>
        <dbReference type="ARBA" id="ARBA00022723"/>
    </source>
</evidence>
<sequence>MFEQASRPRRRGANRAFGVLLAGVAGFVVLTSPVTWSLTHPTRDVADAGPADLDNGQRIFLAGDCATCHATPGQPDQTKLGGGRVLDTAFGRFHMPNISPDRVDGIGGWTLEQFTRAVREGVGPGGIMPDGQNLYPSFPYTSYQRLNANDVRDMYAYIMSLPPVAGQVPGHELKFPYNIRRGIGVWRLAFLDGQPLPDAPATQTAPDPHQAVLARGRYLVEGAGHCAECHSPRSFMGNVIADSRYGGGPTPDGHGHFPNISPDETGIGFWSVNAIANYLETGISPIGKKAGGDMEEVILNTAQLPREDRLAMAMYLKTVPAVDAPGPGRPEPNRTPTVVMLDRPAGKAPVLPTSPAAALADAKVVHVVTTKPLFLDPGRIGTAGAEDGKLLGGARLAVLARDGDRIQVRLDGWQAVGAEQVFYAERGQRILLAVLGDAAMAAVSREAPVDDPATGQAWAQASLTGWIDGQGLHADLPALWGYAGDLFNASCATCHSLPHPDRYLANQWIGNLNAMKRFTSLGDDQYRLLLAYLQNHSRDVGPQAGAE</sequence>
<feature type="domain" description="Cytochrome c" evidence="5">
    <location>
        <begin position="51"/>
        <end position="162"/>
    </location>
</feature>
<dbReference type="InterPro" id="IPR036909">
    <property type="entry name" value="Cyt_c-like_dom_sf"/>
</dbReference>
<dbReference type="Pfam" id="PF00034">
    <property type="entry name" value="Cytochrom_C"/>
    <property type="match status" value="1"/>
</dbReference>
<keyword evidence="3 4" id="KW-0408">Iron</keyword>
<feature type="domain" description="Cytochrome c" evidence="5">
    <location>
        <begin position="211"/>
        <end position="320"/>
    </location>
</feature>
<dbReference type="PANTHER" id="PTHR35008">
    <property type="entry name" value="BLL4482 PROTEIN-RELATED"/>
    <property type="match status" value="1"/>
</dbReference>
<dbReference type="EMBL" id="OAOQ01000008">
    <property type="protein sequence ID" value="SNX71118.1"/>
    <property type="molecule type" value="Genomic_DNA"/>
</dbReference>
<evidence type="ECO:0000256" key="3">
    <source>
        <dbReference type="ARBA" id="ARBA00023004"/>
    </source>
</evidence>
<keyword evidence="1 4" id="KW-0349">Heme</keyword>
<proteinExistence type="predicted"/>
<dbReference type="InterPro" id="IPR051459">
    <property type="entry name" value="Cytochrome_c-type_DH"/>
</dbReference>
<reference evidence="7" key="1">
    <citation type="submission" date="2017-08" db="EMBL/GenBank/DDBJ databases">
        <authorList>
            <person name="Varghese N."/>
            <person name="Submissions S."/>
        </authorList>
    </citation>
    <scope>NUCLEOTIDE SEQUENCE [LARGE SCALE GENOMIC DNA]</scope>
    <source>
        <strain evidence="7">JA234</strain>
    </source>
</reference>
<dbReference type="GO" id="GO:0009055">
    <property type="term" value="F:electron transfer activity"/>
    <property type="evidence" value="ECO:0007669"/>
    <property type="project" value="InterPro"/>
</dbReference>
<dbReference type="Proteomes" id="UP000219467">
    <property type="component" value="Unassembled WGS sequence"/>
</dbReference>
<evidence type="ECO:0000256" key="1">
    <source>
        <dbReference type="ARBA" id="ARBA00022617"/>
    </source>
</evidence>
<dbReference type="InterPro" id="IPR009056">
    <property type="entry name" value="Cyt_c-like_dom"/>
</dbReference>
<keyword evidence="2 4" id="KW-0479">Metal-binding</keyword>
<protein>
    <submittedName>
        <fullName evidence="6">Mono/diheme cytochrome c family protein</fullName>
    </submittedName>
</protein>
<accession>A0A285CVP1</accession>
<evidence type="ECO:0000313" key="6">
    <source>
        <dbReference type="EMBL" id="SNX71118.1"/>
    </source>
</evidence>